<evidence type="ECO:0000256" key="1">
    <source>
        <dbReference type="ARBA" id="ARBA00004123"/>
    </source>
</evidence>
<dbReference type="EMBL" id="CM018051">
    <property type="protein sequence ID" value="KAA8517347.1"/>
    <property type="molecule type" value="Genomic_DNA"/>
</dbReference>
<keyword evidence="2 3" id="KW-0539">Nucleus</keyword>
<proteinExistence type="predicted"/>
<feature type="compositionally biased region" description="Basic residues" evidence="4">
    <location>
        <begin position="437"/>
        <end position="455"/>
    </location>
</feature>
<gene>
    <name evidence="6" type="ORF">F0562_017647</name>
</gene>
<dbReference type="GO" id="GO:0005634">
    <property type="term" value="C:nucleus"/>
    <property type="evidence" value="ECO:0007669"/>
    <property type="project" value="UniProtKB-SubCell"/>
</dbReference>
<feature type="region of interest" description="Disordered" evidence="4">
    <location>
        <begin position="431"/>
        <end position="455"/>
    </location>
</feature>
<feature type="region of interest" description="Disordered" evidence="4">
    <location>
        <begin position="263"/>
        <end position="302"/>
    </location>
</feature>
<evidence type="ECO:0000313" key="7">
    <source>
        <dbReference type="Proteomes" id="UP000325577"/>
    </source>
</evidence>
<organism evidence="6 7">
    <name type="scientific">Nyssa sinensis</name>
    <dbReference type="NCBI Taxonomy" id="561372"/>
    <lineage>
        <taxon>Eukaryota</taxon>
        <taxon>Viridiplantae</taxon>
        <taxon>Streptophyta</taxon>
        <taxon>Embryophyta</taxon>
        <taxon>Tracheophyta</taxon>
        <taxon>Spermatophyta</taxon>
        <taxon>Magnoliopsida</taxon>
        <taxon>eudicotyledons</taxon>
        <taxon>Gunneridae</taxon>
        <taxon>Pentapetalae</taxon>
        <taxon>asterids</taxon>
        <taxon>Cornales</taxon>
        <taxon>Nyssaceae</taxon>
        <taxon>Nyssa</taxon>
    </lineage>
</organism>
<name>A0A5J4ZJA4_9ASTE</name>
<keyword evidence="7" id="KW-1185">Reference proteome</keyword>
<feature type="compositionally biased region" description="Polar residues" evidence="4">
    <location>
        <begin position="292"/>
        <end position="302"/>
    </location>
</feature>
<dbReference type="CDD" id="cd00183">
    <property type="entry name" value="TFIIS_I"/>
    <property type="match status" value="1"/>
</dbReference>
<evidence type="ECO:0000256" key="4">
    <source>
        <dbReference type="SAM" id="MobiDB-lite"/>
    </source>
</evidence>
<reference evidence="6 7" key="1">
    <citation type="submission" date="2019-09" db="EMBL/GenBank/DDBJ databases">
        <title>A chromosome-level genome assembly of the Chinese tupelo Nyssa sinensis.</title>
        <authorList>
            <person name="Yang X."/>
            <person name="Kang M."/>
            <person name="Yang Y."/>
            <person name="Xiong H."/>
            <person name="Wang M."/>
            <person name="Zhang Z."/>
            <person name="Wang Z."/>
            <person name="Wu H."/>
            <person name="Ma T."/>
            <person name="Liu J."/>
            <person name="Xi Z."/>
        </authorList>
    </citation>
    <scope>NUCLEOTIDE SEQUENCE [LARGE SCALE GENOMIC DNA]</scope>
    <source>
        <strain evidence="6">J267</strain>
        <tissue evidence="6">Leaf</tissue>
    </source>
</reference>
<feature type="region of interest" description="Disordered" evidence="4">
    <location>
        <begin position="224"/>
        <end position="248"/>
    </location>
</feature>
<dbReference type="OrthoDB" id="44867at2759"/>
<dbReference type="InterPro" id="IPR017923">
    <property type="entry name" value="TFIIS_N"/>
</dbReference>
<dbReference type="AlphaFoldDB" id="A0A5J4ZJA4"/>
<evidence type="ECO:0000259" key="5">
    <source>
        <dbReference type="PROSITE" id="PS51319"/>
    </source>
</evidence>
<feature type="compositionally biased region" description="Basic and acidic residues" evidence="4">
    <location>
        <begin position="353"/>
        <end position="372"/>
    </location>
</feature>
<sequence length="455" mass="51146">MAMKSGTLDNWRNYFRTANSDIFDIIEHAIIVAASDCPTEFRLRRDRIAEILFSCKLTRCFGCNHIELAVPGGDQDEGCKSGFDRDGCEFGAGGSKESKVNSSRDDRVDMHMNQVNNSSYGEAEALTDEIEEESQIVGEVLRIKDIIDNSQDEPDSVLFDSLRRLQLMALSVDTLKATEIGKSVNGLRKHGSKEICCLARTLIDVWKDMVDEWVNATAAIAGAEGTPESVNPSVVDEEEGLPSPPLDEGAFFATQPTSIELSQFFDGMDDDGNPRNSREFNKNRENGRRPSMENQNVPKRKQQLLNELNVTAKENKGEQMKKQEAVVRKQAAVVKPHRPSNTESGPGRPTKLNVEHKVSNETKFQKKSDKVTIQRRPLAAQQDKSKCSDEAAARFIKLEATKRKLQESYQQVQNAKRQRTIQVMDLEDLPKQSLGHKNPHMRPGNHNRHWANGRR</sequence>
<dbReference type="InterPro" id="IPR003617">
    <property type="entry name" value="TFIIS/CRSP70_N_sub"/>
</dbReference>
<feature type="region of interest" description="Disordered" evidence="4">
    <location>
        <begin position="331"/>
        <end position="385"/>
    </location>
</feature>
<dbReference type="PANTHER" id="PTHR46554">
    <property type="entry name" value="MEDIATOR OF RNA POLYMERASE II TRANSCRIPTION SUBUNIT 26A-RELATED"/>
    <property type="match status" value="1"/>
</dbReference>
<dbReference type="PANTHER" id="PTHR46554:SF2">
    <property type="entry name" value="TFIIS N-TERMINAL DOMAIN-CONTAINING PROTEIN"/>
    <property type="match status" value="1"/>
</dbReference>
<comment type="subcellular location">
    <subcellularLocation>
        <location evidence="1 3">Nucleus</location>
    </subcellularLocation>
</comment>
<evidence type="ECO:0000256" key="3">
    <source>
        <dbReference type="PROSITE-ProRule" id="PRU00649"/>
    </source>
</evidence>
<dbReference type="SMART" id="SM00509">
    <property type="entry name" value="TFS2N"/>
    <property type="match status" value="1"/>
</dbReference>
<protein>
    <recommendedName>
        <fullName evidence="5">TFIIS N-terminal domain-containing protein</fullName>
    </recommendedName>
</protein>
<dbReference type="Pfam" id="PF08711">
    <property type="entry name" value="Med26"/>
    <property type="match status" value="1"/>
</dbReference>
<evidence type="ECO:0000256" key="2">
    <source>
        <dbReference type="ARBA" id="ARBA00023242"/>
    </source>
</evidence>
<feature type="domain" description="TFIIS N-terminal" evidence="5">
    <location>
        <begin position="138"/>
        <end position="213"/>
    </location>
</feature>
<dbReference type="PROSITE" id="PS51319">
    <property type="entry name" value="TFIIS_N"/>
    <property type="match status" value="1"/>
</dbReference>
<accession>A0A5J4ZJA4</accession>
<feature type="compositionally biased region" description="Basic and acidic residues" evidence="4">
    <location>
        <begin position="272"/>
        <end position="291"/>
    </location>
</feature>
<dbReference type="SUPFAM" id="SSF47676">
    <property type="entry name" value="Conserved domain common to transcription factors TFIIS, elongin A, CRSP70"/>
    <property type="match status" value="1"/>
</dbReference>
<dbReference type="Gene3D" id="1.20.930.10">
    <property type="entry name" value="Conserved domain common to transcription factors TFIIS, elongin A, CRSP70"/>
    <property type="match status" value="1"/>
</dbReference>
<dbReference type="InterPro" id="IPR035441">
    <property type="entry name" value="TFIIS/LEDGF_dom_sf"/>
</dbReference>
<evidence type="ECO:0000313" key="6">
    <source>
        <dbReference type="EMBL" id="KAA8517347.1"/>
    </source>
</evidence>
<dbReference type="Proteomes" id="UP000325577">
    <property type="component" value="Linkage Group LG8"/>
</dbReference>